<organism evidence="3 4">
    <name type="scientific">Undibacterium nitidum</name>
    <dbReference type="NCBI Taxonomy" id="2762298"/>
    <lineage>
        <taxon>Bacteria</taxon>
        <taxon>Pseudomonadati</taxon>
        <taxon>Pseudomonadota</taxon>
        <taxon>Betaproteobacteria</taxon>
        <taxon>Burkholderiales</taxon>
        <taxon>Oxalobacteraceae</taxon>
        <taxon>Undibacterium</taxon>
    </lineage>
</organism>
<dbReference type="GO" id="GO:0016020">
    <property type="term" value="C:membrane"/>
    <property type="evidence" value="ECO:0007669"/>
    <property type="project" value="InterPro"/>
</dbReference>
<dbReference type="GO" id="GO:0004888">
    <property type="term" value="F:transmembrane signaling receptor activity"/>
    <property type="evidence" value="ECO:0007669"/>
    <property type="project" value="InterPro"/>
</dbReference>
<name>A0A923KUC4_9BURK</name>
<dbReference type="Proteomes" id="UP000627446">
    <property type="component" value="Unassembled WGS sequence"/>
</dbReference>
<dbReference type="SUPFAM" id="SSF58104">
    <property type="entry name" value="Methyl-accepting chemotaxis protein (MCP) signaling domain"/>
    <property type="match status" value="1"/>
</dbReference>
<proteinExistence type="predicted"/>
<protein>
    <recommendedName>
        <fullName evidence="2">Methyl-accepting transducer domain-containing protein</fullName>
    </recommendedName>
</protein>
<gene>
    <name evidence="3" type="ORF">H8K36_17230</name>
</gene>
<dbReference type="GO" id="GO:0007165">
    <property type="term" value="P:signal transduction"/>
    <property type="evidence" value="ECO:0007669"/>
    <property type="project" value="UniProtKB-KW"/>
</dbReference>
<dbReference type="PROSITE" id="PS50111">
    <property type="entry name" value="CHEMOTAXIS_TRANSDUC_2"/>
    <property type="match status" value="1"/>
</dbReference>
<dbReference type="AlphaFoldDB" id="A0A923KUC4"/>
<reference evidence="3" key="1">
    <citation type="submission" date="2020-08" db="EMBL/GenBank/DDBJ databases">
        <title>Novel species isolated from subtropical streams in China.</title>
        <authorList>
            <person name="Lu H."/>
        </authorList>
    </citation>
    <scope>NUCLEOTIDE SEQUENCE</scope>
    <source>
        <strain evidence="3">LX22W</strain>
    </source>
</reference>
<keyword evidence="4" id="KW-1185">Reference proteome</keyword>
<dbReference type="PRINTS" id="PR00260">
    <property type="entry name" value="CHEMTRNSDUCR"/>
</dbReference>
<comment type="caution">
    <text evidence="3">The sequence shown here is derived from an EMBL/GenBank/DDBJ whole genome shotgun (WGS) entry which is preliminary data.</text>
</comment>
<dbReference type="InterPro" id="IPR004090">
    <property type="entry name" value="Chemotax_Me-accpt_rcpt"/>
</dbReference>
<evidence type="ECO:0000259" key="2">
    <source>
        <dbReference type="PROSITE" id="PS50111"/>
    </source>
</evidence>
<dbReference type="Pfam" id="PF00015">
    <property type="entry name" value="MCPsignal"/>
    <property type="match status" value="1"/>
</dbReference>
<dbReference type="GO" id="GO:0006935">
    <property type="term" value="P:chemotaxis"/>
    <property type="evidence" value="ECO:0007669"/>
    <property type="project" value="InterPro"/>
</dbReference>
<dbReference type="RefSeq" id="WP_186917762.1">
    <property type="nucleotide sequence ID" value="NZ_JACOFZ010000010.1"/>
</dbReference>
<evidence type="ECO:0000313" key="3">
    <source>
        <dbReference type="EMBL" id="MBC3883141.1"/>
    </source>
</evidence>
<dbReference type="EMBL" id="JACOFZ010000010">
    <property type="protein sequence ID" value="MBC3883141.1"/>
    <property type="molecule type" value="Genomic_DNA"/>
</dbReference>
<accession>A0A923KUC4</accession>
<evidence type="ECO:0000256" key="1">
    <source>
        <dbReference type="PROSITE-ProRule" id="PRU00284"/>
    </source>
</evidence>
<sequence length="198" mass="22045">MHVSKPASDLALSVSINHGLKQVIEISHQINLVAMNAILVAKRAGQQSSGFKVVAMELRVFSQKMEEMMARLGEMIFRLVKRIADLRKLQKNLSLLASAMKKTQRAAEQLHASHALKSEQFQQLQEGVDHEWQSLEAEVKRSLNLCSSGAMLSHNARIEAAYGGTMLADMQQVAGRIEEIMNLTISYLKQLTTTMKNA</sequence>
<dbReference type="InterPro" id="IPR004089">
    <property type="entry name" value="MCPsignal_dom"/>
</dbReference>
<keyword evidence="1" id="KW-0807">Transducer</keyword>
<evidence type="ECO:0000313" key="4">
    <source>
        <dbReference type="Proteomes" id="UP000627446"/>
    </source>
</evidence>
<feature type="domain" description="Methyl-accepting transducer" evidence="2">
    <location>
        <begin position="15"/>
        <end position="85"/>
    </location>
</feature>
<dbReference type="Gene3D" id="1.10.287.950">
    <property type="entry name" value="Methyl-accepting chemotaxis protein"/>
    <property type="match status" value="1"/>
</dbReference>